<feature type="binding site" description="axial binding residue" evidence="5">
    <location>
        <position position="542"/>
    </location>
    <ligand>
        <name>heme</name>
        <dbReference type="ChEBI" id="CHEBI:30413"/>
    </ligand>
    <ligandPart>
        <name>Fe</name>
        <dbReference type="ChEBI" id="CHEBI:18248"/>
    </ligandPart>
</feature>
<sequence>MVSFLGLAALGLSALYLVHYYRCFQANLAAAKTSGFPYICLPVYTYNRFWLVTHRLWLPFIDVLPKSWTQKWRPFIVPEFPWAQLYDCFRELNSDCFLLVAPGANTLWVADAEATAQMTSRRNDFPKPTHLYGSVDIFGKNVVSTEGAMWRHHRKITSPPFNEQSNRVVWTESLHQGQCMMASWIDKDQKTTGALKDVAAQAMRLSLHVISRAGFGVRLAWPHEEGDEKPSPGHTLTYKDALSGLLDNIITVMLTPRWLLENSPFELHKVAWESFREWGQYMREMYNAKLQEVRSGEIREGMDLMGALVKGAGITSESLRENGKVGSEKGATPSKKQLITDDEIFGNAFVFILAGHETAANTIHFSTLYLAMNPSSQRHLQQDLDKVLGDKPVSQWDYDEDMPKLFGSMCGAVMNEELRLIAPVVGIPKSTPEGQPQGIQLNGQHYTVPGGSYVTISTAATHRNPKYWPHTSIEDLEEFRPERWLLDETKGANGAFGSDDKAYQEEEGMEFDQTDKRPDTAASLFRPARGAYIPFSDGYRSCLGRRFAQVEILAVLAVMFKSWTVELDVSEWLSDEEFESATEAERRAAWEKARARANWLLRNGMMTIITIQMRKDKVPLRFVRRGEERFKNY</sequence>
<dbReference type="Proteomes" id="UP000799441">
    <property type="component" value="Unassembled WGS sequence"/>
</dbReference>
<dbReference type="GO" id="GO:0016705">
    <property type="term" value="F:oxidoreductase activity, acting on paired donors, with incorporation or reduction of molecular oxygen"/>
    <property type="evidence" value="ECO:0007669"/>
    <property type="project" value="InterPro"/>
</dbReference>
<dbReference type="InterPro" id="IPR002401">
    <property type="entry name" value="Cyt_P450_E_grp-I"/>
</dbReference>
<keyword evidence="6" id="KW-0560">Oxidoreductase</keyword>
<evidence type="ECO:0000256" key="6">
    <source>
        <dbReference type="RuleBase" id="RU000461"/>
    </source>
</evidence>
<keyword evidence="4 5" id="KW-0408">Iron</keyword>
<dbReference type="GO" id="GO:0005506">
    <property type="term" value="F:iron ion binding"/>
    <property type="evidence" value="ECO:0007669"/>
    <property type="project" value="InterPro"/>
</dbReference>
<dbReference type="EMBL" id="MU003772">
    <property type="protein sequence ID" value="KAF2724239.1"/>
    <property type="molecule type" value="Genomic_DNA"/>
</dbReference>
<dbReference type="InterPro" id="IPR050121">
    <property type="entry name" value="Cytochrome_P450_monoxygenase"/>
</dbReference>
<gene>
    <name evidence="8" type="ORF">K431DRAFT_282086</name>
</gene>
<dbReference type="Pfam" id="PF00067">
    <property type="entry name" value="p450"/>
    <property type="match status" value="1"/>
</dbReference>
<keyword evidence="5 6" id="KW-0349">Heme</keyword>
<reference evidence="8" key="1">
    <citation type="journal article" date="2020" name="Stud. Mycol.">
        <title>101 Dothideomycetes genomes: a test case for predicting lifestyles and emergence of pathogens.</title>
        <authorList>
            <person name="Haridas S."/>
            <person name="Albert R."/>
            <person name="Binder M."/>
            <person name="Bloem J."/>
            <person name="Labutti K."/>
            <person name="Salamov A."/>
            <person name="Andreopoulos B."/>
            <person name="Baker S."/>
            <person name="Barry K."/>
            <person name="Bills G."/>
            <person name="Bluhm B."/>
            <person name="Cannon C."/>
            <person name="Castanera R."/>
            <person name="Culley D."/>
            <person name="Daum C."/>
            <person name="Ezra D."/>
            <person name="Gonzalez J."/>
            <person name="Henrissat B."/>
            <person name="Kuo A."/>
            <person name="Liang C."/>
            <person name="Lipzen A."/>
            <person name="Lutzoni F."/>
            <person name="Magnuson J."/>
            <person name="Mondo S."/>
            <person name="Nolan M."/>
            <person name="Ohm R."/>
            <person name="Pangilinan J."/>
            <person name="Park H.-J."/>
            <person name="Ramirez L."/>
            <person name="Alfaro M."/>
            <person name="Sun H."/>
            <person name="Tritt A."/>
            <person name="Yoshinaga Y."/>
            <person name="Zwiers L.-H."/>
            <person name="Turgeon B."/>
            <person name="Goodwin S."/>
            <person name="Spatafora J."/>
            <person name="Crous P."/>
            <person name="Grigoriev I."/>
        </authorList>
    </citation>
    <scope>NUCLEOTIDE SEQUENCE</scope>
    <source>
        <strain evidence="8">CBS 116435</strain>
    </source>
</reference>
<evidence type="ECO:0000256" key="4">
    <source>
        <dbReference type="ARBA" id="ARBA00023004"/>
    </source>
</evidence>
<dbReference type="GO" id="GO:0020037">
    <property type="term" value="F:heme binding"/>
    <property type="evidence" value="ECO:0007669"/>
    <property type="project" value="InterPro"/>
</dbReference>
<dbReference type="PRINTS" id="PR00463">
    <property type="entry name" value="EP450I"/>
</dbReference>
<comment type="caution">
    <text evidence="8">The sequence shown here is derived from an EMBL/GenBank/DDBJ whole genome shotgun (WGS) entry which is preliminary data.</text>
</comment>
<organism evidence="8 9">
    <name type="scientific">Polychaeton citri CBS 116435</name>
    <dbReference type="NCBI Taxonomy" id="1314669"/>
    <lineage>
        <taxon>Eukaryota</taxon>
        <taxon>Fungi</taxon>
        <taxon>Dikarya</taxon>
        <taxon>Ascomycota</taxon>
        <taxon>Pezizomycotina</taxon>
        <taxon>Dothideomycetes</taxon>
        <taxon>Dothideomycetidae</taxon>
        <taxon>Capnodiales</taxon>
        <taxon>Capnodiaceae</taxon>
        <taxon>Polychaeton</taxon>
    </lineage>
</organism>
<evidence type="ECO:0000256" key="1">
    <source>
        <dbReference type="ARBA" id="ARBA00001971"/>
    </source>
</evidence>
<comment type="cofactor">
    <cofactor evidence="1 5">
        <name>heme</name>
        <dbReference type="ChEBI" id="CHEBI:30413"/>
    </cofactor>
</comment>
<evidence type="ECO:0000256" key="2">
    <source>
        <dbReference type="ARBA" id="ARBA00010617"/>
    </source>
</evidence>
<dbReference type="InterPro" id="IPR036396">
    <property type="entry name" value="Cyt_P450_sf"/>
</dbReference>
<dbReference type="AlphaFoldDB" id="A0A9P4QD58"/>
<dbReference type="PANTHER" id="PTHR24305">
    <property type="entry name" value="CYTOCHROME P450"/>
    <property type="match status" value="1"/>
</dbReference>
<evidence type="ECO:0000313" key="8">
    <source>
        <dbReference type="EMBL" id="KAF2724239.1"/>
    </source>
</evidence>
<comment type="similarity">
    <text evidence="2 6">Belongs to the cytochrome P450 family.</text>
</comment>
<dbReference type="Gene3D" id="1.10.630.10">
    <property type="entry name" value="Cytochrome P450"/>
    <property type="match status" value="1"/>
</dbReference>
<keyword evidence="3 5" id="KW-0479">Metal-binding</keyword>
<dbReference type="SUPFAM" id="SSF48264">
    <property type="entry name" value="Cytochrome P450"/>
    <property type="match status" value="1"/>
</dbReference>
<dbReference type="PROSITE" id="PS00086">
    <property type="entry name" value="CYTOCHROME_P450"/>
    <property type="match status" value="1"/>
</dbReference>
<dbReference type="PANTHER" id="PTHR24305:SF166">
    <property type="entry name" value="CYTOCHROME P450 12A4, MITOCHONDRIAL-RELATED"/>
    <property type="match status" value="1"/>
</dbReference>
<proteinExistence type="inferred from homology"/>
<keyword evidence="6 8" id="KW-0503">Monooxygenase</keyword>
<dbReference type="OrthoDB" id="1470350at2759"/>
<protein>
    <submittedName>
        <fullName evidence="8">Cytochrome P450 monooxygenase-like protein</fullName>
    </submittedName>
</protein>
<evidence type="ECO:0000256" key="7">
    <source>
        <dbReference type="SAM" id="MobiDB-lite"/>
    </source>
</evidence>
<dbReference type="GO" id="GO:0004497">
    <property type="term" value="F:monooxygenase activity"/>
    <property type="evidence" value="ECO:0007669"/>
    <property type="project" value="UniProtKB-KW"/>
</dbReference>
<accession>A0A9P4QD58</accession>
<evidence type="ECO:0000313" key="9">
    <source>
        <dbReference type="Proteomes" id="UP000799441"/>
    </source>
</evidence>
<evidence type="ECO:0000256" key="5">
    <source>
        <dbReference type="PIRSR" id="PIRSR602401-1"/>
    </source>
</evidence>
<dbReference type="CDD" id="cd11070">
    <property type="entry name" value="CYP56-like"/>
    <property type="match status" value="1"/>
</dbReference>
<keyword evidence="9" id="KW-1185">Reference proteome</keyword>
<dbReference type="InterPro" id="IPR001128">
    <property type="entry name" value="Cyt_P450"/>
</dbReference>
<evidence type="ECO:0000256" key="3">
    <source>
        <dbReference type="ARBA" id="ARBA00022723"/>
    </source>
</evidence>
<feature type="region of interest" description="Disordered" evidence="7">
    <location>
        <begin position="495"/>
        <end position="519"/>
    </location>
</feature>
<name>A0A9P4QD58_9PEZI</name>
<dbReference type="InterPro" id="IPR017972">
    <property type="entry name" value="Cyt_P450_CS"/>
</dbReference>
<dbReference type="PRINTS" id="PR00385">
    <property type="entry name" value="P450"/>
</dbReference>